<dbReference type="RefSeq" id="WP_265426141.1">
    <property type="nucleotide sequence ID" value="NZ_JAPFPW010000024.1"/>
</dbReference>
<evidence type="ECO:0000313" key="5">
    <source>
        <dbReference type="Proteomes" id="UP001209681"/>
    </source>
</evidence>
<dbReference type="CDD" id="cd10170">
    <property type="entry name" value="ASKHA_NBD_HSP70"/>
    <property type="match status" value="1"/>
</dbReference>
<dbReference type="InterPro" id="IPR013126">
    <property type="entry name" value="Hsp_70_fam"/>
</dbReference>
<keyword evidence="3" id="KW-0067">ATP-binding</keyword>
<dbReference type="PANTHER" id="PTHR42749">
    <property type="entry name" value="CELL SHAPE-DETERMINING PROTEIN MREB"/>
    <property type="match status" value="1"/>
</dbReference>
<dbReference type="Pfam" id="PF12531">
    <property type="entry name" value="DUF3731"/>
    <property type="match status" value="1"/>
</dbReference>
<dbReference type="Gene3D" id="3.30.420.40">
    <property type="match status" value="2"/>
</dbReference>
<accession>A0ABT3NCM6</accession>
<protein>
    <submittedName>
        <fullName evidence="4">Hsp70 family protein</fullName>
    </submittedName>
</protein>
<evidence type="ECO:0000256" key="3">
    <source>
        <dbReference type="ARBA" id="ARBA00022840"/>
    </source>
</evidence>
<dbReference type="PRINTS" id="PR00301">
    <property type="entry name" value="HEATSHOCK70"/>
</dbReference>
<reference evidence="4 5" key="1">
    <citation type="submission" date="2022-11" db="EMBL/GenBank/DDBJ databases">
        <title>Desulfobotulus tamanensis H1 sp. nov. - anaerobic, alkaliphilic, sulphate reducing bacterium isolated from terrestrial mud volcano.</title>
        <authorList>
            <person name="Frolova A."/>
            <person name="Merkel A.Y."/>
            <person name="Slobodkin A.I."/>
        </authorList>
    </citation>
    <scope>NUCLEOTIDE SEQUENCE [LARGE SCALE GENOMIC DNA]</scope>
    <source>
        <strain evidence="4 5">H1</strain>
    </source>
</reference>
<evidence type="ECO:0000256" key="2">
    <source>
        <dbReference type="ARBA" id="ARBA00022741"/>
    </source>
</evidence>
<dbReference type="InterPro" id="IPR018181">
    <property type="entry name" value="Heat_shock_70_CS"/>
</dbReference>
<sequence>MQNSETPFVVGIDLGTTNSAVSFVDLRKKSFEIKNFPIQQLAGAGVFAPHNVLPSFLYIPGTHEMDSSAIQHPWPKSTDMFAGLFAREYGGKVPSRLVVSAKSWLCHDQVDRRAPILPWGAPAEIPKVSPIEATSLYLSHIRSAWNTYHAKDPDLYLEHQQITVTVPASFDEVAREMTLEAAREAGLPRVILLEEPLAAFYSWLLRHEKNWMEQIRPGELVLVCDMGGGTSDFTLISLKESEEGGSPRFERIAVGDHLILGGDNVDLALARMIEMRLGGKDISLSGDRWKVLCHLCRAAKERLLEGGRARERITIMGEGRRLIGDTVSVFLEQEETEEIVLEGFFPRLSPDDLKRDAPPVTGGVTEFGLPYAADAALTRYLAAFLYSHKEEVHRKMDRSVCPDHILFNGGALKPLSIRERIRVAVSDLFNLSPDQAPAELENPNPDLAVSLGAAYYGLVKYGKGVRVGSGSPRSYYMSIGVGEQKKALCLVERGLDEGSVIDLPRNIFEVQANQPVQFDVYASSFRSGDRAGDLINIDETLSPLPPLRTLIRFGKKEEARSIPVHMEANYTEMGSLALWCRSGISDHRWQLSFQLRQPYQVLVPDNKDILDAERVDAAVCAALMAFDDTGEIVNPVREIAAIVLLSKNQWPLDLLRKISDALLSEPDLRRISPAHESRWLNLLGFCLRPGTGDAFDDERLRKLWRFYKDGLVFTNKTQNKNEWWILWRRVAAGLGPGRQRQILQDLSSVLFTKTKSKKIIFSQELVEIWSAVANMEFLSVQDKKRCSEALLPLLHPRKSPERLFWSFARLCSRTLLYGPADRVLPPEMVTPWLDTILAMNWNDPEALASVLVPVARLTGDRVRDLSPDMRKKIGKKLENVRGDESREALACLYSVIPMERKEEKEMFGESLPPGLRLYRDAETD</sequence>
<organism evidence="4 5">
    <name type="scientific">Desulfobotulus pelophilus</name>
    <dbReference type="NCBI Taxonomy" id="2823377"/>
    <lineage>
        <taxon>Bacteria</taxon>
        <taxon>Pseudomonadati</taxon>
        <taxon>Thermodesulfobacteriota</taxon>
        <taxon>Desulfobacteria</taxon>
        <taxon>Desulfobacterales</taxon>
        <taxon>Desulfobacteraceae</taxon>
        <taxon>Desulfobotulus</taxon>
    </lineage>
</organism>
<dbReference type="Proteomes" id="UP001209681">
    <property type="component" value="Unassembled WGS sequence"/>
</dbReference>
<dbReference type="EMBL" id="JAPFPW010000024">
    <property type="protein sequence ID" value="MCW7755214.1"/>
    <property type="molecule type" value="Genomic_DNA"/>
</dbReference>
<gene>
    <name evidence="4" type="ORF">OOT00_14595</name>
</gene>
<dbReference type="PANTHER" id="PTHR42749:SF1">
    <property type="entry name" value="CELL SHAPE-DETERMINING PROTEIN MREB"/>
    <property type="match status" value="1"/>
</dbReference>
<dbReference type="PROSITE" id="PS00297">
    <property type="entry name" value="HSP70_1"/>
    <property type="match status" value="1"/>
</dbReference>
<dbReference type="InterPro" id="IPR043129">
    <property type="entry name" value="ATPase_NBD"/>
</dbReference>
<keyword evidence="5" id="KW-1185">Reference proteome</keyword>
<proteinExistence type="inferred from homology"/>
<dbReference type="Pfam" id="PF00012">
    <property type="entry name" value="HSP70"/>
    <property type="match status" value="1"/>
</dbReference>
<name>A0ABT3NCM6_9BACT</name>
<evidence type="ECO:0000313" key="4">
    <source>
        <dbReference type="EMBL" id="MCW7755214.1"/>
    </source>
</evidence>
<keyword evidence="2" id="KW-0547">Nucleotide-binding</keyword>
<evidence type="ECO:0000256" key="1">
    <source>
        <dbReference type="ARBA" id="ARBA00007381"/>
    </source>
</evidence>
<dbReference type="InterPro" id="IPR021030">
    <property type="entry name" value="DUF3731"/>
</dbReference>
<comment type="similarity">
    <text evidence="1">Belongs to the heat shock protein 70 family.</text>
</comment>
<comment type="caution">
    <text evidence="4">The sequence shown here is derived from an EMBL/GenBank/DDBJ whole genome shotgun (WGS) entry which is preliminary data.</text>
</comment>
<dbReference type="SUPFAM" id="SSF53067">
    <property type="entry name" value="Actin-like ATPase domain"/>
    <property type="match status" value="2"/>
</dbReference>